<evidence type="ECO:0000313" key="10">
    <source>
        <dbReference type="EMBL" id="RPA80228.1"/>
    </source>
</evidence>
<protein>
    <submittedName>
        <fullName evidence="10">Lactose permease</fullName>
    </submittedName>
</protein>
<organism evidence="10 11">
    <name type="scientific">Ascobolus immersus RN42</name>
    <dbReference type="NCBI Taxonomy" id="1160509"/>
    <lineage>
        <taxon>Eukaryota</taxon>
        <taxon>Fungi</taxon>
        <taxon>Dikarya</taxon>
        <taxon>Ascomycota</taxon>
        <taxon>Pezizomycotina</taxon>
        <taxon>Pezizomycetes</taxon>
        <taxon>Pezizales</taxon>
        <taxon>Ascobolaceae</taxon>
        <taxon>Ascobolus</taxon>
    </lineage>
</organism>
<evidence type="ECO:0000256" key="5">
    <source>
        <dbReference type="ARBA" id="ARBA00022989"/>
    </source>
</evidence>
<dbReference type="SUPFAM" id="SSF103473">
    <property type="entry name" value="MFS general substrate transporter"/>
    <property type="match status" value="1"/>
</dbReference>
<gene>
    <name evidence="10" type="ORF">BJ508DRAFT_130671</name>
</gene>
<dbReference type="STRING" id="1160509.A0A3N4I6B5"/>
<feature type="transmembrane region" description="Helical" evidence="8">
    <location>
        <begin position="190"/>
        <end position="210"/>
    </location>
</feature>
<evidence type="ECO:0000256" key="3">
    <source>
        <dbReference type="ARBA" id="ARBA00022448"/>
    </source>
</evidence>
<dbReference type="AlphaFoldDB" id="A0A3N4I6B5"/>
<feature type="transmembrane region" description="Helical" evidence="8">
    <location>
        <begin position="222"/>
        <end position="243"/>
    </location>
</feature>
<evidence type="ECO:0000313" key="11">
    <source>
        <dbReference type="Proteomes" id="UP000275078"/>
    </source>
</evidence>
<evidence type="ECO:0000256" key="6">
    <source>
        <dbReference type="ARBA" id="ARBA00023136"/>
    </source>
</evidence>
<feature type="transmembrane region" description="Helical" evidence="8">
    <location>
        <begin position="99"/>
        <end position="120"/>
    </location>
</feature>
<evidence type="ECO:0000256" key="1">
    <source>
        <dbReference type="ARBA" id="ARBA00004141"/>
    </source>
</evidence>
<feature type="transmembrane region" description="Helical" evidence="8">
    <location>
        <begin position="313"/>
        <end position="335"/>
    </location>
</feature>
<feature type="transmembrane region" description="Helical" evidence="8">
    <location>
        <begin position="127"/>
        <end position="144"/>
    </location>
</feature>
<feature type="transmembrane region" description="Helical" evidence="8">
    <location>
        <begin position="55"/>
        <end position="79"/>
    </location>
</feature>
<feature type="transmembrane region" description="Helical" evidence="8">
    <location>
        <begin position="481"/>
        <end position="499"/>
    </location>
</feature>
<dbReference type="InterPro" id="IPR003663">
    <property type="entry name" value="Sugar/inositol_transpt"/>
</dbReference>
<comment type="similarity">
    <text evidence="2 7">Belongs to the major facilitator superfamily. Sugar transporter (TC 2.A.1.1) family.</text>
</comment>
<dbReference type="PANTHER" id="PTHR48022:SF13">
    <property type="entry name" value="MAJOR FACILITATOR SUPERFAMILY (MFS) PROFILE DOMAIN-CONTAINING PROTEIN"/>
    <property type="match status" value="1"/>
</dbReference>
<dbReference type="GO" id="GO:0016020">
    <property type="term" value="C:membrane"/>
    <property type="evidence" value="ECO:0007669"/>
    <property type="project" value="UniProtKB-SubCell"/>
</dbReference>
<dbReference type="InterPro" id="IPR050360">
    <property type="entry name" value="MFS_Sugar_Transporters"/>
</dbReference>
<dbReference type="GO" id="GO:0005351">
    <property type="term" value="F:carbohydrate:proton symporter activity"/>
    <property type="evidence" value="ECO:0007669"/>
    <property type="project" value="TreeGrafter"/>
</dbReference>
<proteinExistence type="inferred from homology"/>
<feature type="transmembrane region" description="Helical" evidence="8">
    <location>
        <begin position="156"/>
        <end position="178"/>
    </location>
</feature>
<dbReference type="FunFam" id="1.20.1250.20:FF:000217">
    <property type="entry name" value="MFS lactose permease, putative"/>
    <property type="match status" value="1"/>
</dbReference>
<evidence type="ECO:0000256" key="7">
    <source>
        <dbReference type="RuleBase" id="RU003346"/>
    </source>
</evidence>
<reference evidence="10 11" key="1">
    <citation type="journal article" date="2018" name="Nat. Ecol. Evol.">
        <title>Pezizomycetes genomes reveal the molecular basis of ectomycorrhizal truffle lifestyle.</title>
        <authorList>
            <person name="Murat C."/>
            <person name="Payen T."/>
            <person name="Noel B."/>
            <person name="Kuo A."/>
            <person name="Morin E."/>
            <person name="Chen J."/>
            <person name="Kohler A."/>
            <person name="Krizsan K."/>
            <person name="Balestrini R."/>
            <person name="Da Silva C."/>
            <person name="Montanini B."/>
            <person name="Hainaut M."/>
            <person name="Levati E."/>
            <person name="Barry K.W."/>
            <person name="Belfiori B."/>
            <person name="Cichocki N."/>
            <person name="Clum A."/>
            <person name="Dockter R.B."/>
            <person name="Fauchery L."/>
            <person name="Guy J."/>
            <person name="Iotti M."/>
            <person name="Le Tacon F."/>
            <person name="Lindquist E.A."/>
            <person name="Lipzen A."/>
            <person name="Malagnac F."/>
            <person name="Mello A."/>
            <person name="Molinier V."/>
            <person name="Miyauchi S."/>
            <person name="Poulain J."/>
            <person name="Riccioni C."/>
            <person name="Rubini A."/>
            <person name="Sitrit Y."/>
            <person name="Splivallo R."/>
            <person name="Traeger S."/>
            <person name="Wang M."/>
            <person name="Zifcakova L."/>
            <person name="Wipf D."/>
            <person name="Zambonelli A."/>
            <person name="Paolocci F."/>
            <person name="Nowrousian M."/>
            <person name="Ottonello S."/>
            <person name="Baldrian P."/>
            <person name="Spatafora J.W."/>
            <person name="Henrissat B."/>
            <person name="Nagy L.G."/>
            <person name="Aury J.M."/>
            <person name="Wincker P."/>
            <person name="Grigoriev I.V."/>
            <person name="Bonfante P."/>
            <person name="Martin F.M."/>
        </authorList>
    </citation>
    <scope>NUCLEOTIDE SEQUENCE [LARGE SCALE GENOMIC DNA]</scope>
    <source>
        <strain evidence="10 11">RN42</strain>
    </source>
</reference>
<dbReference type="InterPro" id="IPR036259">
    <property type="entry name" value="MFS_trans_sf"/>
</dbReference>
<dbReference type="PANTHER" id="PTHR48022">
    <property type="entry name" value="PLASTIDIC GLUCOSE TRANSPORTER 4"/>
    <property type="match status" value="1"/>
</dbReference>
<dbReference type="Gene3D" id="1.20.1250.20">
    <property type="entry name" value="MFS general substrate transporter like domains"/>
    <property type="match status" value="1"/>
</dbReference>
<feature type="transmembrane region" description="Helical" evidence="8">
    <location>
        <begin position="380"/>
        <end position="402"/>
    </location>
</feature>
<name>A0A3N4I6B5_ASCIM</name>
<dbReference type="PROSITE" id="PS50850">
    <property type="entry name" value="MFS"/>
    <property type="match status" value="1"/>
</dbReference>
<keyword evidence="3 7" id="KW-0813">Transport</keyword>
<dbReference type="OrthoDB" id="6133115at2759"/>
<dbReference type="Proteomes" id="UP000275078">
    <property type="component" value="Unassembled WGS sequence"/>
</dbReference>
<keyword evidence="5 8" id="KW-1133">Transmembrane helix</keyword>
<dbReference type="NCBIfam" id="TIGR00879">
    <property type="entry name" value="SP"/>
    <property type="match status" value="1"/>
</dbReference>
<feature type="transmembrane region" description="Helical" evidence="8">
    <location>
        <begin position="355"/>
        <end position="373"/>
    </location>
</feature>
<accession>A0A3N4I6B5</accession>
<dbReference type="InterPro" id="IPR005828">
    <property type="entry name" value="MFS_sugar_transport-like"/>
</dbReference>
<evidence type="ECO:0000256" key="2">
    <source>
        <dbReference type="ARBA" id="ARBA00010992"/>
    </source>
</evidence>
<feature type="transmembrane region" description="Helical" evidence="8">
    <location>
        <begin position="414"/>
        <end position="439"/>
    </location>
</feature>
<feature type="domain" description="Major facilitator superfamily (MFS) profile" evidence="9">
    <location>
        <begin position="58"/>
        <end position="503"/>
    </location>
</feature>
<keyword evidence="6 8" id="KW-0472">Membrane</keyword>
<keyword evidence="4 8" id="KW-0812">Transmembrane</keyword>
<keyword evidence="11" id="KW-1185">Reference proteome</keyword>
<dbReference type="EMBL" id="ML119690">
    <property type="protein sequence ID" value="RPA80228.1"/>
    <property type="molecule type" value="Genomic_DNA"/>
</dbReference>
<dbReference type="Pfam" id="PF00083">
    <property type="entry name" value="Sugar_tr"/>
    <property type="match status" value="1"/>
</dbReference>
<dbReference type="InterPro" id="IPR020846">
    <property type="entry name" value="MFS_dom"/>
</dbReference>
<comment type="subcellular location">
    <subcellularLocation>
        <location evidence="1">Membrane</location>
        <topology evidence="1">Multi-pass membrane protein</topology>
    </subcellularLocation>
</comment>
<evidence type="ECO:0000259" key="9">
    <source>
        <dbReference type="PROSITE" id="PS50850"/>
    </source>
</evidence>
<evidence type="ECO:0000256" key="8">
    <source>
        <dbReference type="SAM" id="Phobius"/>
    </source>
</evidence>
<sequence>MAGITEKDLVATHEESASPVGRKVADVQVVTGSEDLAAALAKEPPQPWAINSIKLYACCFIAFLCSTMNGYDGSLMGALLVMPAYKADFDSNYVGVKAAYISAMYQIGGVSALPFVGPAVDTWGRKMGMFIGCAIIVLGTIIQATSEINTSLPQYLAGRFFLGFGISIAASAGPAYVVEIAHPLYRGTLTGLYNCFWFTGSILSAGVTRGSIMFPDDDSRQWMVPTVFQAFFSGVVIIFCFFLPESPRWLCVNNRDEEARQILIKYHGHGNPDSVYVELQMREFKEVNSDDGADKRFWDYSALFRNRASCYRIACNVTISVFGQWAGNGVVSYFLGGLLSTAGITNAKTVLDINLGLAFVQCFFAVCGASLVDRLGRRPLLLFTNLSLCIIWVAITVCTGVYEGDDSNIAAARASVGFIFVFGIFYSIGFTPLQALYPVEVLSFEQRAKGMAFSSLAVNAAGLLNQFAWPIALEKIKWKTYIIFIIWCFVQATVIYFFIPETKGRTLEELEEIFEAPNPRKASTQKKKIEVDHQGNVLHVESA</sequence>
<evidence type="ECO:0000256" key="4">
    <source>
        <dbReference type="ARBA" id="ARBA00022692"/>
    </source>
</evidence>
<feature type="transmembrane region" description="Helical" evidence="8">
    <location>
        <begin position="451"/>
        <end position="469"/>
    </location>
</feature>